<evidence type="ECO:0000313" key="3">
    <source>
        <dbReference type="Proteomes" id="UP000564836"/>
    </source>
</evidence>
<evidence type="ECO:0000313" key="1">
    <source>
        <dbReference type="EMBL" id="NYY96449.1"/>
    </source>
</evidence>
<reference evidence="2 3" key="1">
    <citation type="journal article" date="2017" name="Syst. Appl. Microbiol.">
        <title>Soybeans inoculated with root zone soils of Canadian native legumes harbour diverse and novel Bradyrhizobium spp. that possess agricultural potential.</title>
        <authorList>
            <person name="Bromfield E.S.P."/>
            <person name="Cloutier S."/>
            <person name="Tambong J.T."/>
            <person name="Tran Thi T.V."/>
        </authorList>
    </citation>
    <scope>NUCLEOTIDE SEQUENCE [LARGE SCALE GENOMIC DNA]</scope>
    <source>
        <strain evidence="2 3">323S2</strain>
    </source>
</reference>
<protein>
    <submittedName>
        <fullName evidence="1">Mov34/MPN/PAD-1 family protein</fullName>
    </submittedName>
</protein>
<reference evidence="2 3" key="3">
    <citation type="journal article" date="2022" name="Int. J. Syst. Evol. Microbiol.">
        <title>Strains of Bradyrhizobium barranii sp. nov. associated with legumes native to Canada are symbionts of soybeans and belong to different subspecies (subsp. barranii subsp. nov. and subsp. apii subsp. nov.) and symbiovars (sv. glycinearum and sv. septentrionale).</title>
        <authorList>
            <person name="Bromfield E.S.P."/>
            <person name="Cloutier S."/>
            <person name="Wasai-Hara S."/>
            <person name="Minamisawa K."/>
        </authorList>
    </citation>
    <scope>NUCLEOTIDE SEQUENCE [LARGE SCALE GENOMIC DNA]</scope>
    <source>
        <strain evidence="2 3">323S2</strain>
        <plasmid evidence="3">pBb323S2b</plasmid>
    </source>
</reference>
<gene>
    <name evidence="2" type="ORF">G6321_00054870</name>
    <name evidence="1" type="ORF">G6321_51470</name>
</gene>
<organism evidence="1">
    <name type="scientific">Bradyrhizobium barranii subsp. barranii</name>
    <dbReference type="NCBI Taxonomy" id="2823807"/>
    <lineage>
        <taxon>Bacteria</taxon>
        <taxon>Pseudomonadati</taxon>
        <taxon>Pseudomonadota</taxon>
        <taxon>Alphaproteobacteria</taxon>
        <taxon>Hyphomicrobiales</taxon>
        <taxon>Nitrobacteraceae</taxon>
        <taxon>Bradyrhizobium</taxon>
        <taxon>Bradyrhizobium barranii</taxon>
    </lineage>
</organism>
<dbReference type="EMBL" id="JACBFH010000003">
    <property type="protein sequence ID" value="NYY96449.1"/>
    <property type="molecule type" value="Genomic_DNA"/>
</dbReference>
<dbReference type="Proteomes" id="UP000564836">
    <property type="component" value="Plasmid pBb323S2b"/>
</dbReference>
<dbReference type="Gene3D" id="3.40.140.10">
    <property type="entry name" value="Cytidine Deaminase, domain 2"/>
    <property type="match status" value="1"/>
</dbReference>
<reference evidence="1" key="2">
    <citation type="submission" date="2020-06" db="EMBL/GenBank/DDBJ databases">
        <title>Whole Genome Sequence of Bradyrhizobium sp. Strain 323S2.</title>
        <authorList>
            <person name="Bromfield E.S.P."/>
        </authorList>
    </citation>
    <scope>NUCLEOTIDE SEQUENCE [LARGE SCALE GENOMIC DNA]</scope>
    <source>
        <strain evidence="1">323S2</strain>
    </source>
</reference>
<keyword evidence="2" id="KW-0614">Plasmid</keyword>
<accession>A0A7Z0QMW2</accession>
<geneLocation type="plasmid" evidence="2 3">
    <name>pBb323S2b</name>
</geneLocation>
<sequence>MCGTLVIKRIAGFLGRRKSKVLAPSASAPKVERAPLTPTAREVPSRTLVIWESELRAIAAEAAAWTVETGGDLFGRWQGNPTVFLATKAGPNAQRDNAHFRLDVEYLRQLSEPLAADWALRYFGDWHSHHRLGLSAPSSGDRRRIRQLGKRNNFSGMVEIIVTTEGSRQTPIVRIHPWFYDLADEDEPSAMGVTVYAGCSPVREALSARRAFPEQALHEWQSVALDRVRIGDAGGPPILAGTPAVDAPTRERAISHLAEALERESGAPIEQHTTAFGKILVAQLKEPHHLAFAIDQKWPMSVLEVHRLDRATGGAEQIEAPAGLMVPDINGIVQVYRAAKAERGVA</sequence>
<name>A0A7Z0QMW2_9BRAD</name>
<evidence type="ECO:0000313" key="2">
    <source>
        <dbReference type="EMBL" id="UGX99544.1"/>
    </source>
</evidence>
<dbReference type="RefSeq" id="WP_166354429.1">
    <property type="nucleotide sequence ID" value="NZ_CP049701.1"/>
</dbReference>
<dbReference type="EMBL" id="CP088281">
    <property type="protein sequence ID" value="UGX99544.1"/>
    <property type="molecule type" value="Genomic_DNA"/>
</dbReference>
<proteinExistence type="predicted"/>
<dbReference type="AlphaFoldDB" id="A0A7Z0QMW2"/>